<dbReference type="EMBL" id="AATQ01000032">
    <property type="protein sequence ID" value="EAU45093.1"/>
    <property type="molecule type" value="Genomic_DNA"/>
</dbReference>
<protein>
    <submittedName>
        <fullName evidence="1">Uncharacterized protein</fullName>
    </submittedName>
</protein>
<proteinExistence type="predicted"/>
<gene>
    <name evidence="1" type="ORF">R2601_22941</name>
</gene>
<accession>Q0FLK5</accession>
<dbReference type="Proteomes" id="UP000006230">
    <property type="component" value="Unassembled WGS sequence"/>
</dbReference>
<sequence length="91" mass="9896">MRRPPIEILDHARGFSDRMARHDICERAGNAEAGTILALIRDRGGRITPSIDQAARIQIARIAFAGIEGEGPGLLGAARDWRRKAAASLRP</sequence>
<evidence type="ECO:0000313" key="1">
    <source>
        <dbReference type="EMBL" id="EAU45093.1"/>
    </source>
</evidence>
<organism evidence="1 2">
    <name type="scientific">Salipiger bermudensis (strain DSM 26914 / JCM 13377 / KCTC 12554 / HTCC2601)</name>
    <name type="common">Pelagibaca bermudensis</name>
    <dbReference type="NCBI Taxonomy" id="314265"/>
    <lineage>
        <taxon>Bacteria</taxon>
        <taxon>Pseudomonadati</taxon>
        <taxon>Pseudomonadota</taxon>
        <taxon>Alphaproteobacteria</taxon>
        <taxon>Rhodobacterales</taxon>
        <taxon>Roseobacteraceae</taxon>
        <taxon>Salipiger</taxon>
    </lineage>
</organism>
<evidence type="ECO:0000313" key="2">
    <source>
        <dbReference type="Proteomes" id="UP000006230"/>
    </source>
</evidence>
<dbReference type="AlphaFoldDB" id="Q0FLK5"/>
<dbReference type="HOGENOM" id="CLU_2424297_0_0_5"/>
<dbReference type="RefSeq" id="WP_007799769.1">
    <property type="nucleotide sequence ID" value="NZ_DS022276.1"/>
</dbReference>
<reference evidence="1 2" key="1">
    <citation type="journal article" date="2010" name="J. Bacteriol.">
        <title>Genome sequences of Pelagibaca bermudensis HTCC2601T and Maritimibacter alkaliphilus HTCC2654T, the type strains of two marine Roseobacter genera.</title>
        <authorList>
            <person name="Thrash J.C."/>
            <person name="Cho J.C."/>
            <person name="Ferriera S."/>
            <person name="Johnson J."/>
            <person name="Vergin K.L."/>
            <person name="Giovannoni S.J."/>
        </authorList>
    </citation>
    <scope>NUCLEOTIDE SEQUENCE [LARGE SCALE GENOMIC DNA]</scope>
    <source>
        <strain evidence="2">DSM 26914 / JCM 13377 / KCTC 12554 / HTCC2601</strain>
    </source>
</reference>
<dbReference type="STRING" id="314265.R2601_22941"/>
<keyword evidence="2" id="KW-1185">Reference proteome</keyword>
<comment type="caution">
    <text evidence="1">The sequence shown here is derived from an EMBL/GenBank/DDBJ whole genome shotgun (WGS) entry which is preliminary data.</text>
</comment>
<name>Q0FLK5_SALBH</name>